<evidence type="ECO:0000313" key="3">
    <source>
        <dbReference type="EMBL" id="SDU14218.1"/>
    </source>
</evidence>
<keyword evidence="4" id="KW-1185">Reference proteome</keyword>
<dbReference type="InterPro" id="IPR008490">
    <property type="entry name" value="Transposase_InsH_N"/>
</dbReference>
<dbReference type="AlphaFoldDB" id="A0A1H2G4J8"/>
<evidence type="ECO:0000313" key="4">
    <source>
        <dbReference type="Proteomes" id="UP000182977"/>
    </source>
</evidence>
<reference evidence="4" key="1">
    <citation type="submission" date="2016-10" db="EMBL/GenBank/DDBJ databases">
        <authorList>
            <person name="Varghese N."/>
            <person name="Submissions S."/>
        </authorList>
    </citation>
    <scope>NUCLEOTIDE SEQUENCE [LARGE SCALE GENOMIC DNA]</scope>
    <source>
        <strain evidence="4">DSM 45079</strain>
    </source>
</reference>
<evidence type="ECO:0000259" key="2">
    <source>
        <dbReference type="Pfam" id="PF05598"/>
    </source>
</evidence>
<protein>
    <submittedName>
        <fullName evidence="3">Transposase</fullName>
    </submittedName>
</protein>
<dbReference type="STRING" id="419479.SAMN04488563_0274"/>
<name>A0A1H2G4J8_9ACTN</name>
<dbReference type="Proteomes" id="UP000182977">
    <property type="component" value="Chromosome I"/>
</dbReference>
<dbReference type="PANTHER" id="PTHR33408:SF2">
    <property type="entry name" value="TRANSPOSASE DDE DOMAIN-CONTAINING PROTEIN"/>
    <property type="match status" value="1"/>
</dbReference>
<dbReference type="Pfam" id="PF05598">
    <property type="entry name" value="DUF772"/>
    <property type="match status" value="1"/>
</dbReference>
<gene>
    <name evidence="3" type="ORF">SAMN04488563_0274</name>
</gene>
<proteinExistence type="predicted"/>
<sequence>MAKGYRPVDRDQAFLLPPSMTDWLPGDHLVWFVIAAVKRMDTTAFHARARLGSVGRRGFDPDMLLTLFIYAMAHGVSSSRQIERLCGTDVAFRIICASDVPDHTVLARFRRDHGQALEDLLTASLLLATELGMVRLGTVAFDGTKIAANASMGANRSEAHLRKLARQYLGRAAATDDAEDELFGEDQRGDELPEDLTDRSRRGERISQALAEIGPVKFFV</sequence>
<accession>A0A1H2G4J8</accession>
<dbReference type="RefSeq" id="WP_197683491.1">
    <property type="nucleotide sequence ID" value="NZ_LT629791.1"/>
</dbReference>
<evidence type="ECO:0000256" key="1">
    <source>
        <dbReference type="SAM" id="MobiDB-lite"/>
    </source>
</evidence>
<dbReference type="EMBL" id="LT629791">
    <property type="protein sequence ID" value="SDU14218.1"/>
    <property type="molecule type" value="Genomic_DNA"/>
</dbReference>
<dbReference type="PANTHER" id="PTHR33408">
    <property type="entry name" value="TRANSPOSASE"/>
    <property type="match status" value="1"/>
</dbReference>
<feature type="domain" description="Transposase InsH N-terminal" evidence="2">
    <location>
        <begin position="22"/>
        <end position="111"/>
    </location>
</feature>
<feature type="region of interest" description="Disordered" evidence="1">
    <location>
        <begin position="179"/>
        <end position="203"/>
    </location>
</feature>
<feature type="compositionally biased region" description="Basic and acidic residues" evidence="1">
    <location>
        <begin position="185"/>
        <end position="203"/>
    </location>
</feature>
<organism evidence="3 4">
    <name type="scientific">Jiangella alkaliphila</name>
    <dbReference type="NCBI Taxonomy" id="419479"/>
    <lineage>
        <taxon>Bacteria</taxon>
        <taxon>Bacillati</taxon>
        <taxon>Actinomycetota</taxon>
        <taxon>Actinomycetes</taxon>
        <taxon>Jiangellales</taxon>
        <taxon>Jiangellaceae</taxon>
        <taxon>Jiangella</taxon>
    </lineage>
</organism>